<comment type="subcellular location">
    <subcellularLocation>
        <location evidence="1">Membrane</location>
        <topology evidence="1">Multi-pass membrane protein</topology>
    </subcellularLocation>
</comment>
<sequence length="63" mass="6974">MAASRSYPVLSRREIEALIAEGRTIIIVDQHVIKADAWLKYHPGGDKAIMHMVGRDATDEVNG</sequence>
<evidence type="ECO:0000313" key="16">
    <source>
        <dbReference type="EMBL" id="AEO67731.1"/>
    </source>
</evidence>
<keyword evidence="12" id="KW-0408">Iron</keyword>
<keyword evidence="9" id="KW-0746">Sphingolipid metabolism</keyword>
<dbReference type="UniPathway" id="UPA00222"/>
<dbReference type="GeneID" id="11516463"/>
<dbReference type="PROSITE" id="PS50255">
    <property type="entry name" value="CYTOCHROME_B5_2"/>
    <property type="match status" value="1"/>
</dbReference>
<dbReference type="RefSeq" id="XP_003654067.1">
    <property type="nucleotide sequence ID" value="XM_003654019.1"/>
</dbReference>
<dbReference type="GO" id="GO:0016717">
    <property type="term" value="F:oxidoreductase activity, acting on paired donors, with oxidation of a pair of donors resulting in the reduction of molecular oxygen to two molecules of water"/>
    <property type="evidence" value="ECO:0007669"/>
    <property type="project" value="TreeGrafter"/>
</dbReference>
<gene>
    <name evidence="16" type="ORF">THITE_2116696</name>
</gene>
<evidence type="ECO:0000256" key="11">
    <source>
        <dbReference type="ARBA" id="ARBA00023002"/>
    </source>
</evidence>
<dbReference type="OrthoDB" id="260091at2759"/>
<dbReference type="InterPro" id="IPR001199">
    <property type="entry name" value="Cyt_B5-like_heme/steroid-bd"/>
</dbReference>
<evidence type="ECO:0000256" key="14">
    <source>
        <dbReference type="ARBA" id="ARBA00023136"/>
    </source>
</evidence>
<organism evidence="16 17">
    <name type="scientific">Thermothielavioides terrestris (strain ATCC 38088 / NRRL 8126)</name>
    <name type="common">Thielavia terrestris</name>
    <dbReference type="NCBI Taxonomy" id="578455"/>
    <lineage>
        <taxon>Eukaryota</taxon>
        <taxon>Fungi</taxon>
        <taxon>Dikarya</taxon>
        <taxon>Ascomycota</taxon>
        <taxon>Pezizomycotina</taxon>
        <taxon>Sordariomycetes</taxon>
        <taxon>Sordariomycetidae</taxon>
        <taxon>Sordariales</taxon>
        <taxon>Chaetomiaceae</taxon>
        <taxon>Thermothielavioides</taxon>
        <taxon>Thermothielavioides terrestris</taxon>
    </lineage>
</organism>
<evidence type="ECO:0000259" key="15">
    <source>
        <dbReference type="PROSITE" id="PS50255"/>
    </source>
</evidence>
<keyword evidence="14" id="KW-0472">Membrane</keyword>
<evidence type="ECO:0000256" key="2">
    <source>
        <dbReference type="ARBA" id="ARBA00004760"/>
    </source>
</evidence>
<evidence type="ECO:0000256" key="3">
    <source>
        <dbReference type="ARBA" id="ARBA00004991"/>
    </source>
</evidence>
<evidence type="ECO:0000256" key="13">
    <source>
        <dbReference type="ARBA" id="ARBA00023098"/>
    </source>
</evidence>
<evidence type="ECO:0000256" key="6">
    <source>
        <dbReference type="ARBA" id="ARBA00016939"/>
    </source>
</evidence>
<comment type="similarity">
    <text evidence="4">Belongs to the fatty acid desaturase type 1 family.</text>
</comment>
<dbReference type="SUPFAM" id="SSF55856">
    <property type="entry name" value="Cytochrome b5-like heme/steroid binding domain"/>
    <property type="match status" value="1"/>
</dbReference>
<evidence type="ECO:0000256" key="10">
    <source>
        <dbReference type="ARBA" id="ARBA00022989"/>
    </source>
</evidence>
<dbReference type="GO" id="GO:0006665">
    <property type="term" value="P:sphingolipid metabolic process"/>
    <property type="evidence" value="ECO:0007669"/>
    <property type="project" value="UniProtKB-UniPathway"/>
</dbReference>
<evidence type="ECO:0000256" key="8">
    <source>
        <dbReference type="ARBA" id="ARBA00022723"/>
    </source>
</evidence>
<dbReference type="InterPro" id="IPR012171">
    <property type="entry name" value="Fatty_acid_desaturase"/>
</dbReference>
<dbReference type="Gene3D" id="3.10.120.10">
    <property type="entry name" value="Cytochrome b5-like heme/steroid binding domain"/>
    <property type="match status" value="1"/>
</dbReference>
<evidence type="ECO:0000256" key="7">
    <source>
        <dbReference type="ARBA" id="ARBA00022692"/>
    </source>
</evidence>
<keyword evidence="17" id="KW-1185">Reference proteome</keyword>
<dbReference type="KEGG" id="ttt:THITE_2116696"/>
<keyword evidence="8" id="KW-0479">Metal-binding</keyword>
<dbReference type="Proteomes" id="UP000008181">
    <property type="component" value="Chromosome 3"/>
</dbReference>
<dbReference type="PANTHER" id="PTHR19353:SF30">
    <property type="entry name" value="DELTA 8-(E)-SPHINGOLIPID DESATURASE"/>
    <property type="match status" value="1"/>
</dbReference>
<feature type="domain" description="Cytochrome b5 heme-binding" evidence="15">
    <location>
        <begin position="7"/>
        <end position="63"/>
    </location>
</feature>
<evidence type="ECO:0000256" key="12">
    <source>
        <dbReference type="ARBA" id="ARBA00023004"/>
    </source>
</evidence>
<accession>G2R703</accession>
<evidence type="ECO:0000256" key="9">
    <source>
        <dbReference type="ARBA" id="ARBA00022919"/>
    </source>
</evidence>
<keyword evidence="10" id="KW-1133">Transmembrane helix</keyword>
<keyword evidence="7" id="KW-0812">Transmembrane</keyword>
<evidence type="ECO:0000256" key="4">
    <source>
        <dbReference type="ARBA" id="ARBA00009295"/>
    </source>
</evidence>
<dbReference type="HOGENOM" id="CLU_2833085_0_0_1"/>
<comment type="pathway">
    <text evidence="2">Lipid metabolism; sphingolipid metabolism.</text>
</comment>
<dbReference type="GO" id="GO:0016020">
    <property type="term" value="C:membrane"/>
    <property type="evidence" value="ECO:0007669"/>
    <property type="project" value="UniProtKB-SubCell"/>
</dbReference>
<reference evidence="16 17" key="1">
    <citation type="journal article" date="2011" name="Nat. Biotechnol.">
        <title>Comparative genomic analysis of the thermophilic biomass-degrading fungi Myceliophthora thermophila and Thielavia terrestris.</title>
        <authorList>
            <person name="Berka R.M."/>
            <person name="Grigoriev I.V."/>
            <person name="Otillar R."/>
            <person name="Salamov A."/>
            <person name="Grimwood J."/>
            <person name="Reid I."/>
            <person name="Ishmael N."/>
            <person name="John T."/>
            <person name="Darmond C."/>
            <person name="Moisan M.-C."/>
            <person name="Henrissat B."/>
            <person name="Coutinho P.M."/>
            <person name="Lombard V."/>
            <person name="Natvig D.O."/>
            <person name="Lindquist E."/>
            <person name="Schmutz J."/>
            <person name="Lucas S."/>
            <person name="Harris P."/>
            <person name="Powlowski J."/>
            <person name="Bellemare A."/>
            <person name="Taylor D."/>
            <person name="Butler G."/>
            <person name="de Vries R.P."/>
            <person name="Allijn I.E."/>
            <person name="van den Brink J."/>
            <person name="Ushinsky S."/>
            <person name="Storms R."/>
            <person name="Powell A.J."/>
            <person name="Paulsen I.T."/>
            <person name="Elbourne L.D.H."/>
            <person name="Baker S.E."/>
            <person name="Magnuson J."/>
            <person name="LaBoissiere S."/>
            <person name="Clutterbuck A.J."/>
            <person name="Martinez D."/>
            <person name="Wogulis M."/>
            <person name="de Leon A.L."/>
            <person name="Rey M.W."/>
            <person name="Tsang A."/>
        </authorList>
    </citation>
    <scope>NUCLEOTIDE SEQUENCE [LARGE SCALE GENOMIC DNA]</scope>
    <source>
        <strain evidence="17">ATCC 38088 / NRRL 8126</strain>
    </source>
</reference>
<dbReference type="EMBL" id="CP003011">
    <property type="protein sequence ID" value="AEO67731.1"/>
    <property type="molecule type" value="Genomic_DNA"/>
</dbReference>
<dbReference type="EC" id="1.14.19.18" evidence="5"/>
<dbReference type="PANTHER" id="PTHR19353">
    <property type="entry name" value="FATTY ACID DESATURASE 2"/>
    <property type="match status" value="1"/>
</dbReference>
<keyword evidence="13" id="KW-0443">Lipid metabolism</keyword>
<dbReference type="AlphaFoldDB" id="G2R703"/>
<dbReference type="STRING" id="578455.G2R703"/>
<keyword evidence="11" id="KW-0560">Oxidoreductase</keyword>
<dbReference type="Pfam" id="PF00173">
    <property type="entry name" value="Cyt-b5"/>
    <property type="match status" value="1"/>
</dbReference>
<evidence type="ECO:0000256" key="1">
    <source>
        <dbReference type="ARBA" id="ARBA00004141"/>
    </source>
</evidence>
<proteinExistence type="inferred from homology"/>
<comment type="pathway">
    <text evidence="3">Sphingolipid metabolism.</text>
</comment>
<dbReference type="GO" id="GO:0046872">
    <property type="term" value="F:metal ion binding"/>
    <property type="evidence" value="ECO:0007669"/>
    <property type="project" value="UniProtKB-KW"/>
</dbReference>
<protein>
    <recommendedName>
        <fullName evidence="6">Delta 8-(E)-sphingolipid desaturase</fullName>
        <ecNumber evidence="5">1.14.19.18</ecNumber>
    </recommendedName>
</protein>
<name>G2R703_THETT</name>
<evidence type="ECO:0000313" key="17">
    <source>
        <dbReference type="Proteomes" id="UP000008181"/>
    </source>
</evidence>
<evidence type="ECO:0000256" key="5">
    <source>
        <dbReference type="ARBA" id="ARBA00012019"/>
    </source>
</evidence>
<dbReference type="InterPro" id="IPR036400">
    <property type="entry name" value="Cyt_B5-like_heme/steroid_sf"/>
</dbReference>